<organism evidence="2">
    <name type="scientific">Streptomyces tabacisoli</name>
    <dbReference type="NCBI Taxonomy" id="3156398"/>
    <lineage>
        <taxon>Bacteria</taxon>
        <taxon>Bacillati</taxon>
        <taxon>Actinomycetota</taxon>
        <taxon>Actinomycetes</taxon>
        <taxon>Kitasatosporales</taxon>
        <taxon>Streptomycetaceae</taxon>
        <taxon>Streptomyces</taxon>
    </lineage>
</organism>
<sequence length="189" mass="20373">MLESSFFDVADHYRLNDAVSAEPRWEIQGHGSVAGDLRDDAARACPSPWFHVRLTFGHGAHADVLAVVADGRVAIEDVRAQPPLSLAEFASLGEWIEGSLQDACRTVPGRPEHAAPAPGENPARRARSSLPRGVEGRRAVAEAYRAAQSEGADPVLAVMCATGRSRRRSLRMIAGARDAGLLAPRHNRR</sequence>
<protein>
    <submittedName>
        <fullName evidence="2">DUF6214 family protein</fullName>
    </submittedName>
</protein>
<reference evidence="2" key="1">
    <citation type="submission" date="2024-06" db="EMBL/GenBank/DDBJ databases">
        <title>Streptomyces sp. strain HUAS MG91 genome sequences.</title>
        <authorList>
            <person name="Mo P."/>
        </authorList>
    </citation>
    <scope>NUCLEOTIDE SEQUENCE</scope>
    <source>
        <strain evidence="2">HUAS MG91</strain>
    </source>
</reference>
<name>A0AAU8IMR0_9ACTN</name>
<gene>
    <name evidence="2" type="ORF">ABII15_03785</name>
</gene>
<evidence type="ECO:0000313" key="2">
    <source>
        <dbReference type="EMBL" id="XCJ69139.1"/>
    </source>
</evidence>
<dbReference type="Pfam" id="PF19720">
    <property type="entry name" value="DUF6214"/>
    <property type="match status" value="1"/>
</dbReference>
<dbReference type="EMBL" id="CP159534">
    <property type="protein sequence ID" value="XCJ69139.1"/>
    <property type="molecule type" value="Genomic_DNA"/>
</dbReference>
<evidence type="ECO:0000256" key="1">
    <source>
        <dbReference type="SAM" id="MobiDB-lite"/>
    </source>
</evidence>
<dbReference type="KEGG" id="stac:ABII15_03785"/>
<dbReference type="RefSeq" id="WP_353940824.1">
    <property type="nucleotide sequence ID" value="NZ_CP159534.1"/>
</dbReference>
<dbReference type="InterPro" id="IPR046186">
    <property type="entry name" value="DUF6214"/>
</dbReference>
<feature type="region of interest" description="Disordered" evidence="1">
    <location>
        <begin position="108"/>
        <end position="134"/>
    </location>
</feature>
<proteinExistence type="predicted"/>
<dbReference type="AlphaFoldDB" id="A0AAU8IMR0"/>
<accession>A0AAU8IMR0</accession>